<reference evidence="2" key="1">
    <citation type="journal article" date="2019" name="Int. J. Syst. Evol. Microbiol.">
        <title>The Global Catalogue of Microorganisms (GCM) 10K type strain sequencing project: providing services to taxonomists for standard genome sequencing and annotation.</title>
        <authorList>
            <consortium name="The Broad Institute Genomics Platform"/>
            <consortium name="The Broad Institute Genome Sequencing Center for Infectious Disease"/>
            <person name="Wu L."/>
            <person name="Ma J."/>
        </authorList>
    </citation>
    <scope>NUCLEOTIDE SEQUENCE [LARGE SCALE GENOMIC DNA]</scope>
    <source>
        <strain evidence="2">JCM 30346</strain>
    </source>
</reference>
<evidence type="ECO:0000313" key="1">
    <source>
        <dbReference type="EMBL" id="MFC6082771.1"/>
    </source>
</evidence>
<dbReference type="Proteomes" id="UP001596137">
    <property type="component" value="Unassembled WGS sequence"/>
</dbReference>
<protein>
    <submittedName>
        <fullName evidence="1">Uncharacterized protein</fullName>
    </submittedName>
</protein>
<keyword evidence="2" id="KW-1185">Reference proteome</keyword>
<comment type="caution">
    <text evidence="1">The sequence shown here is derived from an EMBL/GenBank/DDBJ whole genome shotgun (WGS) entry which is preliminary data.</text>
</comment>
<name>A0ABW1NHR8_9ACTN</name>
<dbReference type="RefSeq" id="WP_380753549.1">
    <property type="nucleotide sequence ID" value="NZ_JBHSRF010000020.1"/>
</dbReference>
<proteinExistence type="predicted"/>
<sequence>MITLGKKTSTVLSVVALVAIAGQALAFRYEFKAPYTCQIPSVGPLEGSTTGYTTFTPGAVKAGSPVAIALAVKAPIDSPVDINSWTATIDLDVSGPESGVVKSEAKGGYFPGGDLIGMQLGATWTPSKPGTYELHPGKATVTADVQTYGQVTVTCTPDDPGTPLKTVTVG</sequence>
<accession>A0ABW1NHR8</accession>
<gene>
    <name evidence="1" type="ORF">ACFP1K_16495</name>
</gene>
<dbReference type="EMBL" id="JBHSRF010000020">
    <property type="protein sequence ID" value="MFC6082771.1"/>
    <property type="molecule type" value="Genomic_DNA"/>
</dbReference>
<evidence type="ECO:0000313" key="2">
    <source>
        <dbReference type="Proteomes" id="UP001596137"/>
    </source>
</evidence>
<organism evidence="1 2">
    <name type="scientific">Sphaerisporangium aureirubrum</name>
    <dbReference type="NCBI Taxonomy" id="1544736"/>
    <lineage>
        <taxon>Bacteria</taxon>
        <taxon>Bacillati</taxon>
        <taxon>Actinomycetota</taxon>
        <taxon>Actinomycetes</taxon>
        <taxon>Streptosporangiales</taxon>
        <taxon>Streptosporangiaceae</taxon>
        <taxon>Sphaerisporangium</taxon>
    </lineage>
</organism>